<keyword evidence="2" id="KW-1185">Reference proteome</keyword>
<sequence>MKNVYWALLIIGIISCGAGQERAAGTFTRSIDHEFATGTDTLIIKPVNEKVYKIEKRSTYHRILNGQLKPPESHKQTWTGIMDEKAQLIKVENNGKILLFSDDQQRVMLGALEYELAADK</sequence>
<accession>A0ABS9SHU3</accession>
<evidence type="ECO:0000313" key="2">
    <source>
        <dbReference type="Proteomes" id="UP001202248"/>
    </source>
</evidence>
<proteinExistence type="predicted"/>
<reference evidence="1 2" key="1">
    <citation type="submission" date="2022-02" db="EMBL/GenBank/DDBJ databases">
        <authorList>
            <person name="Min J."/>
        </authorList>
    </citation>
    <scope>NUCLEOTIDE SEQUENCE [LARGE SCALE GENOMIC DNA]</scope>
    <source>
        <strain evidence="1 2">GR10-1</strain>
    </source>
</reference>
<dbReference type="Proteomes" id="UP001202248">
    <property type="component" value="Unassembled WGS sequence"/>
</dbReference>
<evidence type="ECO:0008006" key="3">
    <source>
        <dbReference type="Google" id="ProtNLM"/>
    </source>
</evidence>
<protein>
    <recommendedName>
        <fullName evidence="3">Copper resistance protein NlpE</fullName>
    </recommendedName>
</protein>
<comment type="caution">
    <text evidence="1">The sequence shown here is derived from an EMBL/GenBank/DDBJ whole genome shotgun (WGS) entry which is preliminary data.</text>
</comment>
<dbReference type="EMBL" id="JAKWBL010000001">
    <property type="protein sequence ID" value="MCH5597938.1"/>
    <property type="molecule type" value="Genomic_DNA"/>
</dbReference>
<name>A0ABS9SHU3_9BACT</name>
<organism evidence="1 2">
    <name type="scientific">Niabella ginsengisoli</name>
    <dbReference type="NCBI Taxonomy" id="522298"/>
    <lineage>
        <taxon>Bacteria</taxon>
        <taxon>Pseudomonadati</taxon>
        <taxon>Bacteroidota</taxon>
        <taxon>Chitinophagia</taxon>
        <taxon>Chitinophagales</taxon>
        <taxon>Chitinophagaceae</taxon>
        <taxon>Niabella</taxon>
    </lineage>
</organism>
<gene>
    <name evidence="1" type="ORF">MKP09_08495</name>
</gene>
<dbReference type="RefSeq" id="WP_240827290.1">
    <property type="nucleotide sequence ID" value="NZ_JAKWBL010000001.1"/>
</dbReference>
<evidence type="ECO:0000313" key="1">
    <source>
        <dbReference type="EMBL" id="MCH5597938.1"/>
    </source>
</evidence>
<dbReference type="PROSITE" id="PS51257">
    <property type="entry name" value="PROKAR_LIPOPROTEIN"/>
    <property type="match status" value="1"/>
</dbReference>